<evidence type="ECO:0000256" key="2">
    <source>
        <dbReference type="ARBA" id="ARBA00022737"/>
    </source>
</evidence>
<organism evidence="5 6">
    <name type="scientific">Sitophilus oryzae</name>
    <name type="common">Rice weevil</name>
    <name type="synonym">Curculio oryzae</name>
    <dbReference type="NCBI Taxonomy" id="7048"/>
    <lineage>
        <taxon>Eukaryota</taxon>
        <taxon>Metazoa</taxon>
        <taxon>Ecdysozoa</taxon>
        <taxon>Arthropoda</taxon>
        <taxon>Hexapoda</taxon>
        <taxon>Insecta</taxon>
        <taxon>Pterygota</taxon>
        <taxon>Neoptera</taxon>
        <taxon>Endopterygota</taxon>
        <taxon>Coleoptera</taxon>
        <taxon>Polyphaga</taxon>
        <taxon>Cucujiformia</taxon>
        <taxon>Curculionidae</taxon>
        <taxon>Dryophthorinae</taxon>
        <taxon>Sitophilus</taxon>
    </lineage>
</organism>
<dbReference type="RefSeq" id="XP_030749479.1">
    <property type="nucleotide sequence ID" value="XM_030893619.1"/>
</dbReference>
<dbReference type="SMART" id="SM00364">
    <property type="entry name" value="LRR_BAC"/>
    <property type="match status" value="7"/>
</dbReference>
<dbReference type="PANTHER" id="PTHR24369">
    <property type="entry name" value="ANTIGEN BSP, PUTATIVE-RELATED"/>
    <property type="match status" value="1"/>
</dbReference>
<dbReference type="InterPro" id="IPR001611">
    <property type="entry name" value="Leu-rich_rpt"/>
</dbReference>
<proteinExistence type="predicted"/>
<name>A0A6J2XFF3_SITOR</name>
<gene>
    <name evidence="6" type="primary">LOC115877466</name>
</gene>
<keyword evidence="5" id="KW-1185">Reference proteome</keyword>
<dbReference type="Gene3D" id="3.80.10.10">
    <property type="entry name" value="Ribonuclease Inhibitor"/>
    <property type="match status" value="2"/>
</dbReference>
<evidence type="ECO:0000313" key="6">
    <source>
        <dbReference type="RefSeq" id="XP_030749479.1"/>
    </source>
</evidence>
<dbReference type="KEGG" id="soy:115877466"/>
<keyword evidence="3" id="KW-0472">Membrane</keyword>
<dbReference type="PANTHER" id="PTHR24369:SF211">
    <property type="entry name" value="LEUCINE-RICH REPEAT-CONTAINING PROTEIN 15-LIKE"/>
    <property type="match status" value="1"/>
</dbReference>
<feature type="chain" id="PRO_5026705768" evidence="4">
    <location>
        <begin position="24"/>
        <end position="593"/>
    </location>
</feature>
<protein>
    <submittedName>
        <fullName evidence="6">Toll-like receptor 7 isoform X1</fullName>
    </submittedName>
</protein>
<evidence type="ECO:0000256" key="1">
    <source>
        <dbReference type="ARBA" id="ARBA00022614"/>
    </source>
</evidence>
<sequence length="593" mass="67514">MPNMSKRIMFYSLVLLLVLSVNAYSSCPTKCSCYLDIKGRRVVLCKDGGLTGPLDLNGFGYDTEIIKITAPDDNTNLLTMSPAFQRYTKLEEIHVTKSNIPQLGMHFFFGLTKLDVLNLSQNNITQPLDHNFRGLDKLKELYLDDNRIQSLPSGTFRYLHELKVLSIQRNRIRELANRIFLEIGKLKVLKLSGNNLRELNPEVFRDVQELRHLECRGCALEKINKEIFSLLPYLSYLDLGDNEIKLIHTDNLKDLINLKVLKLDGNQLTVLHDNIFLNQAALKKINLARNHITKISANAFVELYNLTDIDLSFNKLEKVHEGAFGAVSSSLEMLNLSGNQMKLHTLKELASMENLKELKLSKCEIMDTKIEIYPPNLRVLDLSNNYISLLNTEYFPYSLKELDVSNNRIRGIDENDMKKLDDLKYLNLQKNPWSCDICFIVPLLERANRSATFSELICVSPYTVKGKTLGTIVKSELTWCSAASYSTGDPDFFLVAGDGRMRIIAASMSVCLFLLTILAVIGAVCYSRRHAARYYTHEDKLAMEGENIFENNHSPLFCDRELSFKFPLDANEKRISIATIEEVKKEHSITNGT</sequence>
<keyword evidence="2" id="KW-0677">Repeat</keyword>
<keyword evidence="1" id="KW-0433">Leucine-rich repeat</keyword>
<dbReference type="GO" id="GO:0005886">
    <property type="term" value="C:plasma membrane"/>
    <property type="evidence" value="ECO:0007669"/>
    <property type="project" value="TreeGrafter"/>
</dbReference>
<evidence type="ECO:0000313" key="5">
    <source>
        <dbReference type="Proteomes" id="UP000504635"/>
    </source>
</evidence>
<dbReference type="Proteomes" id="UP000504635">
    <property type="component" value="Unplaced"/>
</dbReference>
<dbReference type="SUPFAM" id="SSF52058">
    <property type="entry name" value="L domain-like"/>
    <property type="match status" value="1"/>
</dbReference>
<keyword evidence="4" id="KW-0732">Signal</keyword>
<dbReference type="GeneID" id="115877466"/>
<dbReference type="OrthoDB" id="9229163at2759"/>
<dbReference type="SMART" id="SM00369">
    <property type="entry name" value="LRR_TYP"/>
    <property type="match status" value="10"/>
</dbReference>
<dbReference type="PROSITE" id="PS51450">
    <property type="entry name" value="LRR"/>
    <property type="match status" value="6"/>
</dbReference>
<feature type="signal peptide" evidence="4">
    <location>
        <begin position="1"/>
        <end position="23"/>
    </location>
</feature>
<keyword evidence="3" id="KW-1133">Transmembrane helix</keyword>
<dbReference type="AlphaFoldDB" id="A0A6J2XFF3"/>
<accession>A0A6J2XFF3</accession>
<evidence type="ECO:0000256" key="3">
    <source>
        <dbReference type="SAM" id="Phobius"/>
    </source>
</evidence>
<dbReference type="Pfam" id="PF13855">
    <property type="entry name" value="LRR_8"/>
    <property type="match status" value="4"/>
</dbReference>
<feature type="transmembrane region" description="Helical" evidence="3">
    <location>
        <begin position="503"/>
        <end position="526"/>
    </location>
</feature>
<evidence type="ECO:0000256" key="4">
    <source>
        <dbReference type="SAM" id="SignalP"/>
    </source>
</evidence>
<dbReference type="InParanoid" id="A0A6J2XFF3"/>
<dbReference type="InterPro" id="IPR032675">
    <property type="entry name" value="LRR_dom_sf"/>
</dbReference>
<dbReference type="InterPro" id="IPR003591">
    <property type="entry name" value="Leu-rich_rpt_typical-subtyp"/>
</dbReference>
<dbReference type="FunFam" id="3.80.10.10:FF:001164">
    <property type="entry name" value="GH01279p"/>
    <property type="match status" value="1"/>
</dbReference>
<keyword evidence="3" id="KW-0812">Transmembrane</keyword>
<reference evidence="6" key="1">
    <citation type="submission" date="2025-08" db="UniProtKB">
        <authorList>
            <consortium name="RefSeq"/>
        </authorList>
    </citation>
    <scope>IDENTIFICATION</scope>
    <source>
        <tissue evidence="6">Gonads</tissue>
    </source>
</reference>
<dbReference type="SMART" id="SM00365">
    <property type="entry name" value="LRR_SD22"/>
    <property type="match status" value="6"/>
</dbReference>
<dbReference type="InterPro" id="IPR050541">
    <property type="entry name" value="LRR_TM_domain-containing"/>
</dbReference>